<evidence type="ECO:0000256" key="1">
    <source>
        <dbReference type="ARBA" id="ARBA00022670"/>
    </source>
</evidence>
<feature type="domain" description="JAB" evidence="6">
    <location>
        <begin position="26"/>
        <end position="132"/>
    </location>
</feature>
<keyword evidence="3" id="KW-0378">Hydrolase</keyword>
<evidence type="ECO:0000256" key="2">
    <source>
        <dbReference type="ARBA" id="ARBA00022723"/>
    </source>
</evidence>
<evidence type="ECO:0000313" key="8">
    <source>
        <dbReference type="Proteomes" id="UP001589605"/>
    </source>
</evidence>
<evidence type="ECO:0000259" key="6">
    <source>
        <dbReference type="Pfam" id="PF14464"/>
    </source>
</evidence>
<keyword evidence="1" id="KW-0645">Protease</keyword>
<dbReference type="RefSeq" id="WP_382382731.1">
    <property type="nucleotide sequence ID" value="NZ_JBHMEZ010000011.1"/>
</dbReference>
<evidence type="ECO:0000313" key="7">
    <source>
        <dbReference type="EMBL" id="MFB9053553.1"/>
    </source>
</evidence>
<dbReference type="Gene3D" id="3.40.140.10">
    <property type="entry name" value="Cytidine Deaminase, domain 2"/>
    <property type="match status" value="1"/>
</dbReference>
<protein>
    <submittedName>
        <fullName evidence="7">Mov34/MPN/PAD-1 family protein</fullName>
    </submittedName>
</protein>
<evidence type="ECO:0000256" key="3">
    <source>
        <dbReference type="ARBA" id="ARBA00022801"/>
    </source>
</evidence>
<keyword evidence="5" id="KW-0482">Metalloprotease</keyword>
<keyword evidence="2" id="KW-0479">Metal-binding</keyword>
<dbReference type="InterPro" id="IPR028090">
    <property type="entry name" value="JAB_dom_prok"/>
</dbReference>
<dbReference type="Pfam" id="PF14464">
    <property type="entry name" value="Prok-JAB"/>
    <property type="match status" value="1"/>
</dbReference>
<comment type="caution">
    <text evidence="7">The sequence shown here is derived from an EMBL/GenBank/DDBJ whole genome shotgun (WGS) entry which is preliminary data.</text>
</comment>
<organism evidence="7 8">
    <name type="scientific">Formosa undariae</name>
    <dbReference type="NCBI Taxonomy" id="1325436"/>
    <lineage>
        <taxon>Bacteria</taxon>
        <taxon>Pseudomonadati</taxon>
        <taxon>Bacteroidota</taxon>
        <taxon>Flavobacteriia</taxon>
        <taxon>Flavobacteriales</taxon>
        <taxon>Flavobacteriaceae</taxon>
        <taxon>Formosa</taxon>
    </lineage>
</organism>
<keyword evidence="8" id="KW-1185">Reference proteome</keyword>
<dbReference type="Proteomes" id="UP001589605">
    <property type="component" value="Unassembled WGS sequence"/>
</dbReference>
<dbReference type="EMBL" id="JBHMEZ010000011">
    <property type="protein sequence ID" value="MFB9053553.1"/>
    <property type="molecule type" value="Genomic_DNA"/>
</dbReference>
<reference evidence="7 8" key="1">
    <citation type="submission" date="2024-09" db="EMBL/GenBank/DDBJ databases">
        <authorList>
            <person name="Sun Q."/>
            <person name="Mori K."/>
        </authorList>
    </citation>
    <scope>NUCLEOTIDE SEQUENCE [LARGE SCALE GENOMIC DNA]</scope>
    <source>
        <strain evidence="7 8">CECT 8286</strain>
    </source>
</reference>
<sequence length="153" mass="17955">MTYSNDDKNVIFEESCINIFKHYTQTGKKFEKGGILLGRCTDENTVVIEKASIPTLFDRSSRYNFQRDKRSAQIFIDYEFIASQGKTIYIGEWHTHPEDLPTPSTTDVQMIKRQFKKNKINETFLFMVIVGRKKNYVGYYDGKKLIEFHLSTE</sequence>
<evidence type="ECO:0000256" key="5">
    <source>
        <dbReference type="ARBA" id="ARBA00023049"/>
    </source>
</evidence>
<dbReference type="SUPFAM" id="SSF102712">
    <property type="entry name" value="JAB1/MPN domain"/>
    <property type="match status" value="1"/>
</dbReference>
<name>A0ABV5F278_9FLAO</name>
<accession>A0ABV5F278</accession>
<keyword evidence="4" id="KW-0862">Zinc</keyword>
<proteinExistence type="predicted"/>
<evidence type="ECO:0000256" key="4">
    <source>
        <dbReference type="ARBA" id="ARBA00022833"/>
    </source>
</evidence>
<gene>
    <name evidence="7" type="ORF">ACFFVB_10735</name>
</gene>